<evidence type="ECO:0000313" key="3">
    <source>
        <dbReference type="Proteomes" id="UP001597362"/>
    </source>
</evidence>
<feature type="transmembrane region" description="Helical" evidence="1">
    <location>
        <begin position="12"/>
        <end position="30"/>
    </location>
</feature>
<keyword evidence="1" id="KW-0812">Transmembrane</keyword>
<protein>
    <recommendedName>
        <fullName evidence="4">Permease</fullName>
    </recommendedName>
</protein>
<reference evidence="3" key="1">
    <citation type="journal article" date="2019" name="Int. J. Syst. Evol. Microbiol.">
        <title>The Global Catalogue of Microorganisms (GCM) 10K type strain sequencing project: providing services to taxonomists for standard genome sequencing and annotation.</title>
        <authorList>
            <consortium name="The Broad Institute Genomics Platform"/>
            <consortium name="The Broad Institute Genome Sequencing Center for Infectious Disease"/>
            <person name="Wu L."/>
            <person name="Ma J."/>
        </authorList>
    </citation>
    <scope>NUCLEOTIDE SEQUENCE [LARGE SCALE GENOMIC DNA]</scope>
    <source>
        <strain evidence="3">GH52</strain>
    </source>
</reference>
<keyword evidence="1" id="KW-1133">Transmembrane helix</keyword>
<name>A0ABW4YHJ0_9BACL</name>
<keyword evidence="1" id="KW-0472">Membrane</keyword>
<evidence type="ECO:0008006" key="4">
    <source>
        <dbReference type="Google" id="ProtNLM"/>
    </source>
</evidence>
<sequence length="130" mass="14383">MASFKKSKQNQIIYLCLGILLTAVGIYSNYENIMKGEFPDTIMLLAAGINQLLLAYISPHIFPKDERAKEIIGKSMTLNYFVLFVSILVLFLATGSLGLLTLDATQVLMLLFCIMAIAIPGTMVIYSKII</sequence>
<evidence type="ECO:0000313" key="2">
    <source>
        <dbReference type="EMBL" id="MFD2115210.1"/>
    </source>
</evidence>
<evidence type="ECO:0000256" key="1">
    <source>
        <dbReference type="SAM" id="Phobius"/>
    </source>
</evidence>
<proteinExistence type="predicted"/>
<dbReference type="RefSeq" id="WP_377770233.1">
    <property type="nucleotide sequence ID" value="NZ_JBHUHO010000013.1"/>
</dbReference>
<dbReference type="EMBL" id="JBHUHO010000013">
    <property type="protein sequence ID" value="MFD2115210.1"/>
    <property type="molecule type" value="Genomic_DNA"/>
</dbReference>
<keyword evidence="3" id="KW-1185">Reference proteome</keyword>
<feature type="transmembrane region" description="Helical" evidence="1">
    <location>
        <begin position="80"/>
        <end position="101"/>
    </location>
</feature>
<feature type="transmembrane region" description="Helical" evidence="1">
    <location>
        <begin position="42"/>
        <end position="59"/>
    </location>
</feature>
<accession>A0ABW4YHJ0</accession>
<organism evidence="2 3">
    <name type="scientific">Paenibacillus yanchengensis</name>
    <dbReference type="NCBI Taxonomy" id="2035833"/>
    <lineage>
        <taxon>Bacteria</taxon>
        <taxon>Bacillati</taxon>
        <taxon>Bacillota</taxon>
        <taxon>Bacilli</taxon>
        <taxon>Bacillales</taxon>
        <taxon>Paenibacillaceae</taxon>
        <taxon>Paenibacillus</taxon>
    </lineage>
</organism>
<feature type="transmembrane region" description="Helical" evidence="1">
    <location>
        <begin position="107"/>
        <end position="126"/>
    </location>
</feature>
<gene>
    <name evidence="2" type="ORF">ACFSJH_05600</name>
</gene>
<comment type="caution">
    <text evidence="2">The sequence shown here is derived from an EMBL/GenBank/DDBJ whole genome shotgun (WGS) entry which is preliminary data.</text>
</comment>
<dbReference type="Proteomes" id="UP001597362">
    <property type="component" value="Unassembled WGS sequence"/>
</dbReference>